<evidence type="ECO:0000256" key="5">
    <source>
        <dbReference type="ARBA" id="ARBA00023004"/>
    </source>
</evidence>
<keyword evidence="4" id="KW-0479">Metal-binding</keyword>
<evidence type="ECO:0000313" key="8">
    <source>
        <dbReference type="Proteomes" id="UP000184440"/>
    </source>
</evidence>
<accession>A0A1M7R0X0</accession>
<dbReference type="InterPro" id="IPR007197">
    <property type="entry name" value="rSAM"/>
</dbReference>
<organism evidence="7 8">
    <name type="scientific">Cryptosporangium aurantiacum</name>
    <dbReference type="NCBI Taxonomy" id="134849"/>
    <lineage>
        <taxon>Bacteria</taxon>
        <taxon>Bacillati</taxon>
        <taxon>Actinomycetota</taxon>
        <taxon>Actinomycetes</taxon>
        <taxon>Cryptosporangiales</taxon>
        <taxon>Cryptosporangiaceae</taxon>
        <taxon>Cryptosporangium</taxon>
    </lineage>
</organism>
<dbReference type="SUPFAM" id="SSF102114">
    <property type="entry name" value="Radical SAM enzymes"/>
    <property type="match status" value="1"/>
</dbReference>
<proteinExistence type="predicted"/>
<dbReference type="GO" id="GO:0004748">
    <property type="term" value="F:ribonucleoside-diphosphate reductase activity, thioredoxin disulfide as acceptor"/>
    <property type="evidence" value="ECO:0007669"/>
    <property type="project" value="TreeGrafter"/>
</dbReference>
<keyword evidence="3" id="KW-0949">S-adenosyl-L-methionine</keyword>
<dbReference type="RefSeq" id="WP_073259259.1">
    <property type="nucleotide sequence ID" value="NZ_FRCS01000006.1"/>
</dbReference>
<dbReference type="GO" id="GO:0046872">
    <property type="term" value="F:metal ion binding"/>
    <property type="evidence" value="ECO:0007669"/>
    <property type="project" value="UniProtKB-KW"/>
</dbReference>
<keyword evidence="2" id="KW-0004">4Fe-4S</keyword>
<dbReference type="SFLD" id="SFLDS00029">
    <property type="entry name" value="Radical_SAM"/>
    <property type="match status" value="1"/>
</dbReference>
<dbReference type="EMBL" id="FRCS01000006">
    <property type="protein sequence ID" value="SHN38266.1"/>
    <property type="molecule type" value="Genomic_DNA"/>
</dbReference>
<evidence type="ECO:0000256" key="6">
    <source>
        <dbReference type="ARBA" id="ARBA00023014"/>
    </source>
</evidence>
<keyword evidence="5" id="KW-0408">Iron</keyword>
<dbReference type="OrthoDB" id="9782387at2"/>
<dbReference type="InterPro" id="IPR058240">
    <property type="entry name" value="rSAM_sf"/>
</dbReference>
<name>A0A1M7R0X0_9ACTN</name>
<evidence type="ECO:0000256" key="4">
    <source>
        <dbReference type="ARBA" id="ARBA00022723"/>
    </source>
</evidence>
<dbReference type="Gene3D" id="3.20.20.70">
    <property type="entry name" value="Aldolase class I"/>
    <property type="match status" value="1"/>
</dbReference>
<dbReference type="InterPro" id="IPR034457">
    <property type="entry name" value="Organic_radical-activating"/>
</dbReference>
<evidence type="ECO:0000256" key="2">
    <source>
        <dbReference type="ARBA" id="ARBA00022485"/>
    </source>
</evidence>
<dbReference type="Pfam" id="PF13353">
    <property type="entry name" value="Fer4_12"/>
    <property type="match status" value="1"/>
</dbReference>
<dbReference type="STRING" id="134849.SAMN05443668_10636"/>
<evidence type="ECO:0000256" key="3">
    <source>
        <dbReference type="ARBA" id="ARBA00022691"/>
    </source>
</evidence>
<evidence type="ECO:0000256" key="1">
    <source>
        <dbReference type="ARBA" id="ARBA00001966"/>
    </source>
</evidence>
<dbReference type="InterPro" id="IPR013785">
    <property type="entry name" value="Aldolase_TIM"/>
</dbReference>
<gene>
    <name evidence="7" type="ORF">SAMN05443668_10636</name>
</gene>
<comment type="cofactor">
    <cofactor evidence="1">
        <name>[4Fe-4S] cluster</name>
        <dbReference type="ChEBI" id="CHEBI:49883"/>
    </cofactor>
</comment>
<dbReference type="AlphaFoldDB" id="A0A1M7R0X0"/>
<dbReference type="GO" id="GO:0051539">
    <property type="term" value="F:4 iron, 4 sulfur cluster binding"/>
    <property type="evidence" value="ECO:0007669"/>
    <property type="project" value="UniProtKB-KW"/>
</dbReference>
<dbReference type="PANTHER" id="PTHR30352:SF2">
    <property type="entry name" value="ANAEROBIC RIBONUCLEOSIDE-TRIPHOSPHATE REDUCTASE-ACTIVATING PROTEIN"/>
    <property type="match status" value="1"/>
</dbReference>
<evidence type="ECO:0000313" key="7">
    <source>
        <dbReference type="EMBL" id="SHN38266.1"/>
    </source>
</evidence>
<reference evidence="7 8" key="1">
    <citation type="submission" date="2016-11" db="EMBL/GenBank/DDBJ databases">
        <authorList>
            <person name="Jaros S."/>
            <person name="Januszkiewicz K."/>
            <person name="Wedrychowicz H."/>
        </authorList>
    </citation>
    <scope>NUCLEOTIDE SEQUENCE [LARGE SCALE GENOMIC DNA]</scope>
    <source>
        <strain evidence="7 8">DSM 46144</strain>
    </source>
</reference>
<keyword evidence="8" id="KW-1185">Reference proteome</keyword>
<dbReference type="PANTHER" id="PTHR30352">
    <property type="entry name" value="PYRUVATE FORMATE-LYASE-ACTIVATING ENZYME"/>
    <property type="match status" value="1"/>
</dbReference>
<protein>
    <submittedName>
        <fullName evidence="7">Anaerobic ribonucleoside-triphosphate reductase activating protein</fullName>
    </submittedName>
</protein>
<sequence length="216" mass="23726">MTVRLSRAHYPITVLGPGRRLGLWFQGCSIGCHGCIAQDTWAPDAGVDVELSDVERWLRDLPAGAVDGVTISGGEPFDQPEALAALLERLDAWRSERPEQIDLLCYTGRSTAVVRRRWPEVLARLDAVITGPFVAAAAPGRRWRGSANQELLPLSPLGRARYEADIDAEPGRTRMQLINDGSTVYYVGIPAPGQLERFEAALAERGLAHREASWRS</sequence>
<dbReference type="Proteomes" id="UP000184440">
    <property type="component" value="Unassembled WGS sequence"/>
</dbReference>
<keyword evidence="6" id="KW-0411">Iron-sulfur</keyword>